<feature type="transmembrane region" description="Helical" evidence="1">
    <location>
        <begin position="20"/>
        <end position="44"/>
    </location>
</feature>
<dbReference type="RefSeq" id="WP_279529854.1">
    <property type="nucleotide sequence ID" value="NZ_CP122312.1"/>
</dbReference>
<protein>
    <submittedName>
        <fullName evidence="3">Type IV pilin</fullName>
    </submittedName>
</protein>
<sequence>MRGPGTPSDDAPDRGQSEVIGTILLLSITILVVGVVVGVAGSALDQTRSTTEVQGVEQSLTLLDSRAALVALGKSSSQHVALGRVTNGHYTVNESAGWIEIRHLNYTGDESSESERILRSNLGVVRYEAEGSDVSLAYQGGGVWRGAGEGSVMLSPPEFHYRGETLTFPLIQVVGRDSASGPVEALVTERTVGQPVYPSAETYNNTSRTYRNPIQNGTLQITVHSKFCGGWRSYFQQRTSANVSTCTNQTVTANLTTVGTRGPFSMPLQGNAIDVRGMEPHTMRDFNVTIYPDEDSADFANLQWSLFAQQGSGETLEYSMYTDGGKLCKDGNRTSSNLVTHVYYSNGGGTYEGWTSTVNDTGVSGGIEVRCPGGTATPYIVANFSGPSTFTYGTVPDQHLYATVSGSLQESTNFEHDNVEWENDTATGTKKAYFLPGNTTKGGNITEHYTAKLAPNLDLVVYDRGKGGGGGGGHSQSGAVSERASFGTIDYETGERVITYIHITKNEVEVDLR</sequence>
<gene>
    <name evidence="3" type="ORF">ACFQJ9_11025</name>
</gene>
<comment type="caution">
    <text evidence="3">The sequence shown here is derived from an EMBL/GenBank/DDBJ whole genome shotgun (WGS) entry which is preliminary data.</text>
</comment>
<evidence type="ECO:0000259" key="2">
    <source>
        <dbReference type="Pfam" id="PF23985"/>
    </source>
</evidence>
<dbReference type="InterPro" id="IPR055713">
    <property type="entry name" value="DUF7289"/>
</dbReference>
<keyword evidence="4" id="KW-1185">Reference proteome</keyword>
<feature type="domain" description="DUF7308" evidence="2">
    <location>
        <begin position="275"/>
        <end position="492"/>
    </location>
</feature>
<proteinExistence type="predicted"/>
<keyword evidence="1" id="KW-0812">Transmembrane</keyword>
<dbReference type="AlphaFoldDB" id="A0ABD5Z417"/>
<evidence type="ECO:0000256" key="1">
    <source>
        <dbReference type="SAM" id="Phobius"/>
    </source>
</evidence>
<accession>A0ABD5Z417</accession>
<dbReference type="InterPro" id="IPR013373">
    <property type="entry name" value="Flagellin/pilin_N_arc"/>
</dbReference>
<name>A0ABD5Z417_9EURY</name>
<dbReference type="Pfam" id="PF23960">
    <property type="entry name" value="DUF7289"/>
    <property type="match status" value="1"/>
</dbReference>
<keyword evidence="1" id="KW-1133">Transmembrane helix</keyword>
<dbReference type="InterPro" id="IPR055732">
    <property type="entry name" value="DUF7308"/>
</dbReference>
<evidence type="ECO:0000313" key="4">
    <source>
        <dbReference type="Proteomes" id="UP001596447"/>
    </source>
</evidence>
<organism evidence="3 4">
    <name type="scientific">Halospeciosus flavus</name>
    <dbReference type="NCBI Taxonomy" id="3032283"/>
    <lineage>
        <taxon>Archaea</taxon>
        <taxon>Methanobacteriati</taxon>
        <taxon>Methanobacteriota</taxon>
        <taxon>Stenosarchaea group</taxon>
        <taxon>Halobacteria</taxon>
        <taxon>Halobacteriales</taxon>
        <taxon>Halobacteriaceae</taxon>
        <taxon>Halospeciosus</taxon>
    </lineage>
</organism>
<keyword evidence="1" id="KW-0472">Membrane</keyword>
<dbReference type="Pfam" id="PF23985">
    <property type="entry name" value="DUF7308"/>
    <property type="match status" value="1"/>
</dbReference>
<dbReference type="EMBL" id="JBHTAR010000011">
    <property type="protein sequence ID" value="MFC7199932.1"/>
    <property type="molecule type" value="Genomic_DNA"/>
</dbReference>
<dbReference type="Proteomes" id="UP001596447">
    <property type="component" value="Unassembled WGS sequence"/>
</dbReference>
<evidence type="ECO:0000313" key="3">
    <source>
        <dbReference type="EMBL" id="MFC7199932.1"/>
    </source>
</evidence>
<reference evidence="3 4" key="1">
    <citation type="journal article" date="2019" name="Int. J. Syst. Evol. Microbiol.">
        <title>The Global Catalogue of Microorganisms (GCM) 10K type strain sequencing project: providing services to taxonomists for standard genome sequencing and annotation.</title>
        <authorList>
            <consortium name="The Broad Institute Genomics Platform"/>
            <consortium name="The Broad Institute Genome Sequencing Center for Infectious Disease"/>
            <person name="Wu L."/>
            <person name="Ma J."/>
        </authorList>
    </citation>
    <scope>NUCLEOTIDE SEQUENCE [LARGE SCALE GENOMIC DNA]</scope>
    <source>
        <strain evidence="3 4">XZGYJ-43</strain>
    </source>
</reference>
<dbReference type="NCBIfam" id="TIGR02537">
    <property type="entry name" value="arch_flag_Nterm"/>
    <property type="match status" value="1"/>
</dbReference>